<dbReference type="Proteomes" id="UP000294894">
    <property type="component" value="Chromosome"/>
</dbReference>
<organism evidence="6 7">
    <name type="scientific">Nocardioides euryhalodurans</name>
    <dbReference type="NCBI Taxonomy" id="2518370"/>
    <lineage>
        <taxon>Bacteria</taxon>
        <taxon>Bacillati</taxon>
        <taxon>Actinomycetota</taxon>
        <taxon>Actinomycetes</taxon>
        <taxon>Propionibacteriales</taxon>
        <taxon>Nocardioidaceae</taxon>
        <taxon>Nocardioides</taxon>
    </lineage>
</organism>
<feature type="transmembrane region" description="Helical" evidence="5">
    <location>
        <begin position="354"/>
        <end position="372"/>
    </location>
</feature>
<evidence type="ECO:0000313" key="7">
    <source>
        <dbReference type="Proteomes" id="UP000294894"/>
    </source>
</evidence>
<feature type="transmembrane region" description="Helical" evidence="5">
    <location>
        <begin position="401"/>
        <end position="423"/>
    </location>
</feature>
<evidence type="ECO:0000313" key="6">
    <source>
        <dbReference type="EMBL" id="QBR93479.1"/>
    </source>
</evidence>
<gene>
    <name evidence="6" type="ORF">EXE57_15280</name>
</gene>
<evidence type="ECO:0000256" key="5">
    <source>
        <dbReference type="SAM" id="Phobius"/>
    </source>
</evidence>
<dbReference type="KEGG" id="noy:EXE57_15280"/>
<name>A0A4P7GNF5_9ACTN</name>
<dbReference type="Pfam" id="PF01566">
    <property type="entry name" value="Nramp"/>
    <property type="match status" value="1"/>
</dbReference>
<feature type="transmembrane region" description="Helical" evidence="5">
    <location>
        <begin position="429"/>
        <end position="451"/>
    </location>
</feature>
<protein>
    <recommendedName>
        <fullName evidence="8">Divalent metal cation transporter</fullName>
    </recommendedName>
</protein>
<dbReference type="NCBIfam" id="NF037982">
    <property type="entry name" value="Nramp_1"/>
    <property type="match status" value="1"/>
</dbReference>
<feature type="transmembrane region" description="Helical" evidence="5">
    <location>
        <begin position="28"/>
        <end position="50"/>
    </location>
</feature>
<dbReference type="GO" id="GO:0046873">
    <property type="term" value="F:metal ion transmembrane transporter activity"/>
    <property type="evidence" value="ECO:0007669"/>
    <property type="project" value="InterPro"/>
</dbReference>
<feature type="transmembrane region" description="Helical" evidence="5">
    <location>
        <begin position="62"/>
        <end position="81"/>
    </location>
</feature>
<sequence>MSTTPRRTPVTPARLTYPEPPARMRERLTLVGAATVLGPGAIIASANIGSGEMIFASRGGSIFGYTLLWAFVVAAVTKAALAYSMNRYTVVAGEHLMTRWATLFPGPRGWFPIVFGATSIAVVPSWVSGLGLGIGDLIGENTVGTGAMWATLLIVLSAILSWVGGYDRLEKAQTVIVGFMLLAVAVSVVVLEPNWLGVLGGLVPSLPEYPTWVAQDYPEIAERPTWLELGAYLGAIGGGTYDYIAYSGMLREKRWGMLSRREIDKVSDRFATAGRRGERLPLSDDADEVAKARAWSRVPLGDALISFAAITFFAAMFMTNGASLLSEERLIPTDDQTLTHQADFLTAVHPTFEYLYFVAVFFAFFGSLYAFWEMYSYTAYESLGAVSDRVRLAGQRAVRPYMYGYMLVAALILVWTVGELVVIVTPASVLGGLLMSGIFCLAVVWTEHKVLPPAYRLGRAARWWVIVSGVLLMALGLLSTWQLFAG</sequence>
<comment type="subcellular location">
    <subcellularLocation>
        <location evidence="1">Membrane</location>
        <topology evidence="1">Multi-pass membrane protein</topology>
    </subcellularLocation>
</comment>
<proteinExistence type="predicted"/>
<feature type="transmembrane region" description="Helical" evidence="5">
    <location>
        <begin position="229"/>
        <end position="250"/>
    </location>
</feature>
<keyword evidence="7" id="KW-1185">Reference proteome</keyword>
<feature type="transmembrane region" description="Helical" evidence="5">
    <location>
        <begin position="172"/>
        <end position="191"/>
    </location>
</feature>
<dbReference type="GO" id="GO:0016020">
    <property type="term" value="C:membrane"/>
    <property type="evidence" value="ECO:0007669"/>
    <property type="project" value="UniProtKB-SubCell"/>
</dbReference>
<keyword evidence="2 5" id="KW-0812">Transmembrane</keyword>
<feature type="transmembrane region" description="Helical" evidence="5">
    <location>
        <begin position="109"/>
        <end position="127"/>
    </location>
</feature>
<evidence type="ECO:0000256" key="1">
    <source>
        <dbReference type="ARBA" id="ARBA00004141"/>
    </source>
</evidence>
<feature type="transmembrane region" description="Helical" evidence="5">
    <location>
        <begin position="303"/>
        <end position="325"/>
    </location>
</feature>
<dbReference type="InterPro" id="IPR001046">
    <property type="entry name" value="NRAMP_fam"/>
</dbReference>
<dbReference type="OrthoDB" id="9787548at2"/>
<dbReference type="AlphaFoldDB" id="A0A4P7GNF5"/>
<dbReference type="RefSeq" id="WP_135078954.1">
    <property type="nucleotide sequence ID" value="NZ_CP038267.1"/>
</dbReference>
<feature type="transmembrane region" description="Helical" evidence="5">
    <location>
        <begin position="147"/>
        <end position="165"/>
    </location>
</feature>
<keyword evidence="3 5" id="KW-1133">Transmembrane helix</keyword>
<accession>A0A4P7GNF5</accession>
<evidence type="ECO:0000256" key="3">
    <source>
        <dbReference type="ARBA" id="ARBA00022989"/>
    </source>
</evidence>
<keyword evidence="4 5" id="KW-0472">Membrane</keyword>
<reference evidence="6 7" key="1">
    <citation type="submission" date="2019-03" db="EMBL/GenBank/DDBJ databases">
        <title>Three New Species of Nocardioides, Nocardioides euryhalodurans sp. nov., Nocardioides seonyuensis sp. nov. and Nocardioides eburneoflavus sp. nov., Iolated from Soil.</title>
        <authorList>
            <person name="Roh S.G."/>
            <person name="Lee C."/>
            <person name="Kim M.-K."/>
            <person name="Kim S.B."/>
        </authorList>
    </citation>
    <scope>NUCLEOTIDE SEQUENCE [LARGE SCALE GENOMIC DNA]</scope>
    <source>
        <strain evidence="6 7">MMS17-SY117</strain>
    </source>
</reference>
<evidence type="ECO:0008006" key="8">
    <source>
        <dbReference type="Google" id="ProtNLM"/>
    </source>
</evidence>
<evidence type="ECO:0000256" key="4">
    <source>
        <dbReference type="ARBA" id="ARBA00023136"/>
    </source>
</evidence>
<evidence type="ECO:0000256" key="2">
    <source>
        <dbReference type="ARBA" id="ARBA00022692"/>
    </source>
</evidence>
<dbReference type="EMBL" id="CP038267">
    <property type="protein sequence ID" value="QBR93479.1"/>
    <property type="molecule type" value="Genomic_DNA"/>
</dbReference>
<feature type="transmembrane region" description="Helical" evidence="5">
    <location>
        <begin position="463"/>
        <end position="484"/>
    </location>
</feature>